<organism evidence="6 7">
    <name type="scientific">Winogradskyella marina</name>
    <dbReference type="NCBI Taxonomy" id="2785530"/>
    <lineage>
        <taxon>Bacteria</taxon>
        <taxon>Pseudomonadati</taxon>
        <taxon>Bacteroidota</taxon>
        <taxon>Flavobacteriia</taxon>
        <taxon>Flavobacteriales</taxon>
        <taxon>Flavobacteriaceae</taxon>
        <taxon>Winogradskyella</taxon>
    </lineage>
</organism>
<dbReference type="PANTHER" id="PTHR42852:SF6">
    <property type="entry name" value="THIOL:DISULFIDE INTERCHANGE PROTEIN DSBE"/>
    <property type="match status" value="1"/>
</dbReference>
<dbReference type="EMBL" id="JADOET010000002">
    <property type="protein sequence ID" value="MBF8148892.1"/>
    <property type="molecule type" value="Genomic_DNA"/>
</dbReference>
<keyword evidence="3" id="KW-1015">Disulfide bond</keyword>
<name>A0ABS0EEP1_9FLAO</name>
<evidence type="ECO:0000256" key="4">
    <source>
        <dbReference type="ARBA" id="ARBA00023284"/>
    </source>
</evidence>
<evidence type="ECO:0000256" key="3">
    <source>
        <dbReference type="ARBA" id="ARBA00023157"/>
    </source>
</evidence>
<dbReference type="InterPro" id="IPR050553">
    <property type="entry name" value="Thioredoxin_ResA/DsbE_sf"/>
</dbReference>
<dbReference type="PROSITE" id="PS51257">
    <property type="entry name" value="PROKAR_LIPOPROTEIN"/>
    <property type="match status" value="1"/>
</dbReference>
<dbReference type="RefSeq" id="WP_195870180.1">
    <property type="nucleotide sequence ID" value="NZ_JADOET010000002.1"/>
</dbReference>
<dbReference type="Gene3D" id="3.40.30.10">
    <property type="entry name" value="Glutaredoxin"/>
    <property type="match status" value="1"/>
</dbReference>
<keyword evidence="7" id="KW-1185">Reference proteome</keyword>
<evidence type="ECO:0000259" key="5">
    <source>
        <dbReference type="PROSITE" id="PS51352"/>
    </source>
</evidence>
<dbReference type="Pfam" id="PF00578">
    <property type="entry name" value="AhpC-TSA"/>
    <property type="match status" value="1"/>
</dbReference>
<gene>
    <name evidence="6" type="ORF">ITJ86_03225</name>
</gene>
<dbReference type="InterPro" id="IPR036249">
    <property type="entry name" value="Thioredoxin-like_sf"/>
</dbReference>
<feature type="domain" description="Thioredoxin" evidence="5">
    <location>
        <begin position="355"/>
        <end position="498"/>
    </location>
</feature>
<evidence type="ECO:0000313" key="6">
    <source>
        <dbReference type="EMBL" id="MBF8148892.1"/>
    </source>
</evidence>
<evidence type="ECO:0000256" key="1">
    <source>
        <dbReference type="ARBA" id="ARBA00004196"/>
    </source>
</evidence>
<dbReference type="InterPro" id="IPR013766">
    <property type="entry name" value="Thioredoxin_domain"/>
</dbReference>
<dbReference type="PROSITE" id="PS51352">
    <property type="entry name" value="THIOREDOXIN_2"/>
    <property type="match status" value="1"/>
</dbReference>
<comment type="subcellular location">
    <subcellularLocation>
        <location evidence="1">Cell envelope</location>
    </subcellularLocation>
</comment>
<evidence type="ECO:0000313" key="7">
    <source>
        <dbReference type="Proteomes" id="UP000611215"/>
    </source>
</evidence>
<evidence type="ECO:0000256" key="2">
    <source>
        <dbReference type="ARBA" id="ARBA00022748"/>
    </source>
</evidence>
<dbReference type="SUPFAM" id="SSF52833">
    <property type="entry name" value="Thioredoxin-like"/>
    <property type="match status" value="1"/>
</dbReference>
<dbReference type="PANTHER" id="PTHR42852">
    <property type="entry name" value="THIOL:DISULFIDE INTERCHANGE PROTEIN DSBE"/>
    <property type="match status" value="1"/>
</dbReference>
<keyword evidence="2" id="KW-0201">Cytochrome c-type biogenesis</keyword>
<keyword evidence="4" id="KW-0676">Redox-active center</keyword>
<proteinExistence type="predicted"/>
<reference evidence="6 7" key="1">
    <citation type="submission" date="2020-11" db="EMBL/GenBank/DDBJ databases">
        <title>Winogradskyella marina sp. nov., isolated from marine sediment.</title>
        <authorList>
            <person name="Bo J."/>
            <person name="Wang S."/>
            <person name="Song X."/>
            <person name="Du Z."/>
        </authorList>
    </citation>
    <scope>NUCLEOTIDE SEQUENCE [LARGE SCALE GENOMIC DNA]</scope>
    <source>
        <strain evidence="6 7">F6397</strain>
    </source>
</reference>
<sequence length="498" mass="58241">MNNLKMKNNLFFLVLTLILIVSCEKKEKKAIKSNAIVVTGQVENVKDTTLNFSYYAYDFLQNLTQHPVEFDSVGKFKMRLESKEPLKGWFSFGRTPITEEFSFTTKDGKDSIVKTGTFDSKMLYLYLKQGDSMNVAVDADDIKETLNITGDSTDDILFAIAEEETFNDYKHKYLKNWYDVSQREPNDFKQNAERLYNEKMDFLNDYKSKYNLSEELIRFYEINNYATLISSKINYPSINSSYNNNKEPDLPEDYFDFLKDVNLDYSISENGIGYFYSLKAFLKKKYDLYIEKESEPEEFYDWLENELPEKVRYEYMAYSLSSDFSNRLYNAFDASSPYPEMAKVVREKFTHLEGMLEGSEAPDVKFENTKGESVSLSDFRGKYTYIDLWATWCGPCIKEIPSLQKVEKQYHGKNIQFVSISFDKAKDHEKWLNFVKEKSLTGHQLIASKETHDILSETYNIKMIPRFIFLDPEGKVIDATAPFPSDPMLLKLFDKHQL</sequence>
<accession>A0ABS0EEP1</accession>
<dbReference type="CDD" id="cd02966">
    <property type="entry name" value="TlpA_like_family"/>
    <property type="match status" value="1"/>
</dbReference>
<dbReference type="InterPro" id="IPR000866">
    <property type="entry name" value="AhpC/TSA"/>
</dbReference>
<protein>
    <submittedName>
        <fullName evidence="6">TlpA family protein disulfide reductase</fullName>
    </submittedName>
</protein>
<dbReference type="Proteomes" id="UP000611215">
    <property type="component" value="Unassembled WGS sequence"/>
</dbReference>
<comment type="caution">
    <text evidence="6">The sequence shown here is derived from an EMBL/GenBank/DDBJ whole genome shotgun (WGS) entry which is preliminary data.</text>
</comment>